<sequence length="183" mass="20956">MKKFIWNIRPIGLPLVLRYCKKCGKKAEFICSGQFRVNAQRKYLDIWLIYKCTKCDTTWNAAVYSRVSPQTLSTGLLERFYSNDERLARQYAVDFQFLKGNGAEALLPSYAVSGDIPVSGEMSEVEVQSEYPFPVKVSALVRDKLCLSQKDYQQLVAEGKIRDSSGRDMRKCRLKKGTVLIFE</sequence>
<organism evidence="1 2">
    <name type="scientific">Eubacterium maltosivorans</name>
    <dbReference type="NCBI Taxonomy" id="2041044"/>
    <lineage>
        <taxon>Bacteria</taxon>
        <taxon>Bacillati</taxon>
        <taxon>Bacillota</taxon>
        <taxon>Clostridia</taxon>
        <taxon>Eubacteriales</taxon>
        <taxon>Eubacteriaceae</taxon>
        <taxon>Eubacterium</taxon>
    </lineage>
</organism>
<dbReference type="EMBL" id="CP029487">
    <property type="protein sequence ID" value="QCT72058.1"/>
    <property type="molecule type" value="Genomic_DNA"/>
</dbReference>
<dbReference type="AlphaFoldDB" id="A0A4P9C8Y9"/>
<dbReference type="InterPro" id="IPR009412">
    <property type="entry name" value="DUF1062"/>
</dbReference>
<accession>A0A4P9C8Y9</accession>
<dbReference type="RefSeq" id="WP_096920547.1">
    <property type="nucleotide sequence ID" value="NZ_CABJDW020000001.1"/>
</dbReference>
<evidence type="ECO:0000313" key="1">
    <source>
        <dbReference type="EMBL" id="QCT72058.1"/>
    </source>
</evidence>
<dbReference type="Pfam" id="PF06353">
    <property type="entry name" value="DUF1062"/>
    <property type="match status" value="1"/>
</dbReference>
<evidence type="ECO:0000313" key="2">
    <source>
        <dbReference type="Proteomes" id="UP000218387"/>
    </source>
</evidence>
<reference evidence="1 2" key="1">
    <citation type="submission" date="2018-05" db="EMBL/GenBank/DDBJ databases">
        <title>Genome comparison of Eubacterium sp.</title>
        <authorList>
            <person name="Feng Y."/>
            <person name="Sanchez-Andrea I."/>
            <person name="Stams A.J.M."/>
            <person name="De Vos W.M."/>
        </authorList>
    </citation>
    <scope>NUCLEOTIDE SEQUENCE [LARGE SCALE GENOMIC DNA]</scope>
    <source>
        <strain evidence="1 2">YI</strain>
    </source>
</reference>
<keyword evidence="2" id="KW-1185">Reference proteome</keyword>
<dbReference type="Proteomes" id="UP000218387">
    <property type="component" value="Chromosome"/>
</dbReference>
<proteinExistence type="predicted"/>
<name>A0A4P9C8Y9_EUBML</name>
<gene>
    <name evidence="1" type="ORF">CPZ25_012205</name>
</gene>
<dbReference type="KEGG" id="emt:CPZ25_012205"/>
<protein>
    <submittedName>
        <fullName evidence="1">DUF1062 domain-containing protein</fullName>
    </submittedName>
</protein>